<protein>
    <recommendedName>
        <fullName evidence="3">Inner membrane protein</fullName>
    </recommendedName>
</protein>
<organism evidence="1 2">
    <name type="scientific">Amphibacillus indicireducens</name>
    <dbReference type="NCBI Taxonomy" id="1076330"/>
    <lineage>
        <taxon>Bacteria</taxon>
        <taxon>Bacillati</taxon>
        <taxon>Bacillota</taxon>
        <taxon>Bacilli</taxon>
        <taxon>Bacillales</taxon>
        <taxon>Bacillaceae</taxon>
        <taxon>Amphibacillus</taxon>
    </lineage>
</organism>
<dbReference type="EMBL" id="BAABDL010000115">
    <property type="protein sequence ID" value="GAA4075269.1"/>
    <property type="molecule type" value="Genomic_DNA"/>
</dbReference>
<reference evidence="2" key="1">
    <citation type="journal article" date="2019" name="Int. J. Syst. Evol. Microbiol.">
        <title>The Global Catalogue of Microorganisms (GCM) 10K type strain sequencing project: providing services to taxonomists for standard genome sequencing and annotation.</title>
        <authorList>
            <consortium name="The Broad Institute Genomics Platform"/>
            <consortium name="The Broad Institute Genome Sequencing Center for Infectious Disease"/>
            <person name="Wu L."/>
            <person name="Ma J."/>
        </authorList>
    </citation>
    <scope>NUCLEOTIDE SEQUENCE [LARGE SCALE GENOMIC DNA]</scope>
    <source>
        <strain evidence="2">JCM 17250</strain>
    </source>
</reference>
<dbReference type="RefSeq" id="WP_344912832.1">
    <property type="nucleotide sequence ID" value="NZ_BAABDL010000115.1"/>
</dbReference>
<accession>A0ABP7VWB4</accession>
<dbReference type="Pfam" id="PF08849">
    <property type="entry name" value="BrxA"/>
    <property type="match status" value="1"/>
</dbReference>
<comment type="caution">
    <text evidence="1">The sequence shown here is derived from an EMBL/GenBank/DDBJ whole genome shotgun (WGS) entry which is preliminary data.</text>
</comment>
<evidence type="ECO:0000313" key="2">
    <source>
        <dbReference type="Proteomes" id="UP001501734"/>
    </source>
</evidence>
<evidence type="ECO:0008006" key="3">
    <source>
        <dbReference type="Google" id="ProtNLM"/>
    </source>
</evidence>
<dbReference type="Proteomes" id="UP001501734">
    <property type="component" value="Unassembled WGS sequence"/>
</dbReference>
<dbReference type="Gene3D" id="1.10.3540.10">
    <property type="entry name" value="uncharacterized protein from magnetospirillum magneticum domain"/>
    <property type="match status" value="1"/>
</dbReference>
<dbReference type="InterPro" id="IPR023137">
    <property type="entry name" value="BrxA_sf"/>
</dbReference>
<gene>
    <name evidence="1" type="ORF">GCM10022410_20300</name>
</gene>
<evidence type="ECO:0000313" key="1">
    <source>
        <dbReference type="EMBL" id="GAA4075269.1"/>
    </source>
</evidence>
<keyword evidence="2" id="KW-1185">Reference proteome</keyword>
<proteinExistence type="predicted"/>
<name>A0ABP7VWB4_9BACI</name>
<sequence>MEKQLKYRSTIKSRPYFYNETKSLAELILQGLNDVEIKEKVLIENILQINSEARKKEVASTILKRLAVLDAFLMKKMTNGDVETSKVIVLYAILKTDRLFFEFMNEVFRDKLTYQEMVITDRDFYTYFESKRQQSKSVAKWVDYTFYKLQQVYIRILFEAGLMKNQKGDRELDVPVINPDVIDHIVNLGDEKFIHAMIGGE</sequence>
<dbReference type="InterPro" id="IPR014948">
    <property type="entry name" value="BrxA"/>
</dbReference>